<reference evidence="3" key="1">
    <citation type="submission" date="2016-11" db="EMBL/GenBank/DDBJ databases">
        <authorList>
            <person name="Varghese N."/>
            <person name="Submissions S."/>
        </authorList>
    </citation>
    <scope>NUCLEOTIDE SEQUENCE [LARGE SCALE GENOMIC DNA]</scope>
    <source>
        <strain evidence="3">DSM 26349</strain>
    </source>
</reference>
<dbReference type="AlphaFoldDB" id="A0A1M6IVN5"/>
<feature type="signal peptide" evidence="1">
    <location>
        <begin position="1"/>
        <end position="19"/>
    </location>
</feature>
<keyword evidence="1" id="KW-0732">Signal</keyword>
<evidence type="ECO:0000256" key="1">
    <source>
        <dbReference type="SAM" id="SignalP"/>
    </source>
</evidence>
<dbReference type="STRING" id="797419.SAMN05216556_11857"/>
<protein>
    <recommendedName>
        <fullName evidence="4">DUF4835 domain-containing protein</fullName>
    </recommendedName>
</protein>
<dbReference type="InterPro" id="IPR032274">
    <property type="entry name" value="DUF4835"/>
</dbReference>
<dbReference type="Proteomes" id="UP000184172">
    <property type="component" value="Unassembled WGS sequence"/>
</dbReference>
<proteinExistence type="predicted"/>
<dbReference type="OrthoDB" id="9773381at2"/>
<dbReference type="RefSeq" id="WP_073218855.1">
    <property type="nucleotide sequence ID" value="NZ_FNNS01000018.1"/>
</dbReference>
<evidence type="ECO:0000313" key="3">
    <source>
        <dbReference type="Proteomes" id="UP000184172"/>
    </source>
</evidence>
<dbReference type="EMBL" id="FQYV01000015">
    <property type="protein sequence ID" value="SHJ38492.1"/>
    <property type="molecule type" value="Genomic_DNA"/>
</dbReference>
<evidence type="ECO:0008006" key="4">
    <source>
        <dbReference type="Google" id="ProtNLM"/>
    </source>
</evidence>
<accession>A0A1M6IVN5</accession>
<evidence type="ECO:0000313" key="2">
    <source>
        <dbReference type="EMBL" id="SHJ38492.1"/>
    </source>
</evidence>
<gene>
    <name evidence="2" type="ORF">SAMN04487908_11556</name>
</gene>
<keyword evidence="3" id="KW-1185">Reference proteome</keyword>
<name>A0A1M6IVN5_9FLAO</name>
<sequence>MRKFILLLLFVAVANLTQAQELNCSFAIDATQTGQPNLQVFQTLETQLKEFINNTKWTNKAYKNQERIDCNMSLVISSIDGDNFTGTLQIQSSRPIFDSTYDSPVYNYFDRQVNFRYKEFEPLNFNINNSESNIVSVIAFHVYTIIGLDADTYIQGGGEPYFEIAKQIVNTAAGTSFSGWKSKDGNQSRYQYNDALLSSVYKEFHQALYKYHREGMDLMASKPKEAKEIISESLRLLKGINDRRPNSYLVRTFFDAKSDEITAIYSGGPQVDIVQLVENLNRMAPTKRSNWEEIKF</sequence>
<dbReference type="Pfam" id="PF16119">
    <property type="entry name" value="DUF4835"/>
    <property type="match status" value="1"/>
</dbReference>
<organism evidence="2 3">
    <name type="scientific">Aequorivita viscosa</name>
    <dbReference type="NCBI Taxonomy" id="797419"/>
    <lineage>
        <taxon>Bacteria</taxon>
        <taxon>Pseudomonadati</taxon>
        <taxon>Bacteroidota</taxon>
        <taxon>Flavobacteriia</taxon>
        <taxon>Flavobacteriales</taxon>
        <taxon>Flavobacteriaceae</taxon>
        <taxon>Aequorivita</taxon>
    </lineage>
</organism>
<feature type="chain" id="PRO_5009918544" description="DUF4835 domain-containing protein" evidence="1">
    <location>
        <begin position="20"/>
        <end position="296"/>
    </location>
</feature>